<feature type="transmembrane region" description="Helical" evidence="1">
    <location>
        <begin position="36"/>
        <end position="56"/>
    </location>
</feature>
<dbReference type="Proteomes" id="UP000295633">
    <property type="component" value="Unassembled WGS sequence"/>
</dbReference>
<evidence type="ECO:0000256" key="1">
    <source>
        <dbReference type="SAM" id="Phobius"/>
    </source>
</evidence>
<protein>
    <submittedName>
        <fullName evidence="2">Uncharacterized protein</fullName>
    </submittedName>
</protein>
<evidence type="ECO:0000313" key="2">
    <source>
        <dbReference type="EMBL" id="TDL44057.1"/>
    </source>
</evidence>
<comment type="caution">
    <text evidence="2">The sequence shown here is derived from an EMBL/GenBank/DDBJ whole genome shotgun (WGS) entry which is preliminary data.</text>
</comment>
<keyword evidence="1" id="KW-0472">Membrane</keyword>
<sequence length="165" mass="17443">MAAKVFIVLGALALVLSTLAIVVFAPTWEDTVPAWIGGVGGVLGALASLYAIALAAEASREHVSWSAVPTRRNTSGVPQAYELVNVSKSTVANIVSVDEMTGDIGGAIGHKLAPPFQVNPGASFPIGVDRSMANHSPTVAMITWEEKRWGAKRFKARRSTQNVYL</sequence>
<dbReference type="RefSeq" id="WP_133400023.1">
    <property type="nucleotide sequence ID" value="NZ_SMZX01000002.1"/>
</dbReference>
<keyword evidence="1" id="KW-0812">Transmembrane</keyword>
<dbReference type="EMBL" id="SMZX01000002">
    <property type="protein sequence ID" value="TDL44057.1"/>
    <property type="molecule type" value="Genomic_DNA"/>
</dbReference>
<keyword evidence="1" id="KW-1133">Transmembrane helix</keyword>
<gene>
    <name evidence="2" type="ORF">E2R54_12895</name>
</gene>
<reference evidence="2 3" key="1">
    <citation type="submission" date="2019-03" db="EMBL/GenBank/DDBJ databases">
        <title>Genome Sequencing and Assembly of Various Microbes Isolated from Partially Reclaimed Soil and Acid Mine Drainage (AMD) Site.</title>
        <authorList>
            <person name="Steinbock B."/>
            <person name="Bechtold R."/>
            <person name="Sevigny J.L."/>
            <person name="Thomas D."/>
            <person name="Cuthill L.R."/>
            <person name="Aveiro Johannsen E.J."/>
            <person name="Thomas K."/>
            <person name="Ghosh A."/>
        </authorList>
    </citation>
    <scope>NUCLEOTIDE SEQUENCE [LARGE SCALE GENOMIC DNA]</scope>
    <source>
        <strain evidence="2 3">F-B2</strain>
    </source>
</reference>
<name>A0A4R5YKW8_9MICO</name>
<dbReference type="AlphaFoldDB" id="A0A4R5YKW8"/>
<organism evidence="2 3">
    <name type="scientific">Microbacterium oleivorans</name>
    <dbReference type="NCBI Taxonomy" id="273677"/>
    <lineage>
        <taxon>Bacteria</taxon>
        <taxon>Bacillati</taxon>
        <taxon>Actinomycetota</taxon>
        <taxon>Actinomycetes</taxon>
        <taxon>Micrococcales</taxon>
        <taxon>Microbacteriaceae</taxon>
        <taxon>Microbacterium</taxon>
    </lineage>
</organism>
<proteinExistence type="predicted"/>
<accession>A0A4R5YKW8</accession>
<evidence type="ECO:0000313" key="3">
    <source>
        <dbReference type="Proteomes" id="UP000295633"/>
    </source>
</evidence>